<keyword evidence="3" id="KW-0547">Nucleotide-binding</keyword>
<comment type="caution">
    <text evidence="8">The sequence shown here is derived from an EMBL/GenBank/DDBJ whole genome shotgun (WGS) entry which is preliminary data.</text>
</comment>
<dbReference type="InterPro" id="IPR043129">
    <property type="entry name" value="ATPase_NBD"/>
</dbReference>
<dbReference type="InterPro" id="IPR004000">
    <property type="entry name" value="Actin"/>
</dbReference>
<evidence type="ECO:0000256" key="5">
    <source>
        <dbReference type="ARBA" id="ARBA00023212"/>
    </source>
</evidence>
<name>A0A812NTE0_9DINO</name>
<comment type="subcellular location">
    <subcellularLocation>
        <location evidence="1">Cytoplasm</location>
        <location evidence="1">Cytoskeleton</location>
    </subcellularLocation>
</comment>
<evidence type="ECO:0000256" key="7">
    <source>
        <dbReference type="RuleBase" id="RU000487"/>
    </source>
</evidence>
<dbReference type="SMART" id="SM00268">
    <property type="entry name" value="ACTIN"/>
    <property type="match status" value="1"/>
</dbReference>
<evidence type="ECO:0000256" key="2">
    <source>
        <dbReference type="ARBA" id="ARBA00022490"/>
    </source>
</evidence>
<dbReference type="Gene3D" id="3.90.640.10">
    <property type="entry name" value="Actin, Chain A, domain 4"/>
    <property type="match status" value="1"/>
</dbReference>
<evidence type="ECO:0008006" key="10">
    <source>
        <dbReference type="Google" id="ProtNLM"/>
    </source>
</evidence>
<dbReference type="PROSITE" id="PS01132">
    <property type="entry name" value="ACTINS_ACT_LIKE"/>
    <property type="match status" value="1"/>
</dbReference>
<dbReference type="SUPFAM" id="SSF53067">
    <property type="entry name" value="Actin-like ATPase domain"/>
    <property type="match status" value="2"/>
</dbReference>
<dbReference type="GO" id="GO:0005524">
    <property type="term" value="F:ATP binding"/>
    <property type="evidence" value="ECO:0007669"/>
    <property type="project" value="UniProtKB-KW"/>
</dbReference>
<accession>A0A812NTE0</accession>
<dbReference type="PRINTS" id="PR00190">
    <property type="entry name" value="ACTIN"/>
</dbReference>
<evidence type="ECO:0000256" key="4">
    <source>
        <dbReference type="ARBA" id="ARBA00022840"/>
    </source>
</evidence>
<dbReference type="FunFam" id="3.90.640.10:FF:000007">
    <property type="entry name" value="Actin like 7B"/>
    <property type="match status" value="1"/>
</dbReference>
<reference evidence="8" key="1">
    <citation type="submission" date="2021-02" db="EMBL/GenBank/DDBJ databases">
        <authorList>
            <person name="Dougan E. K."/>
            <person name="Rhodes N."/>
            <person name="Thang M."/>
            <person name="Chan C."/>
        </authorList>
    </citation>
    <scope>NUCLEOTIDE SEQUENCE</scope>
</reference>
<keyword evidence="5" id="KW-0206">Cytoskeleton</keyword>
<dbReference type="FunFam" id="3.30.420.40:FF:000148">
    <property type="entry name" value="Actin, alpha skeletal muscle"/>
    <property type="match status" value="1"/>
</dbReference>
<keyword evidence="9" id="KW-1185">Reference proteome</keyword>
<gene>
    <name evidence="8" type="ORF">SNAT2548_LOCUS17131</name>
</gene>
<evidence type="ECO:0000313" key="9">
    <source>
        <dbReference type="Proteomes" id="UP000604046"/>
    </source>
</evidence>
<dbReference type="AlphaFoldDB" id="A0A812NTE0"/>
<dbReference type="EMBL" id="CAJNDS010002102">
    <property type="protein sequence ID" value="CAE7327248.1"/>
    <property type="molecule type" value="Genomic_DNA"/>
</dbReference>
<dbReference type="InterPro" id="IPR020902">
    <property type="entry name" value="Actin/actin-like_CS"/>
</dbReference>
<protein>
    <recommendedName>
        <fullName evidence="10">Actin</fullName>
    </recommendedName>
</protein>
<organism evidence="8 9">
    <name type="scientific">Symbiodinium natans</name>
    <dbReference type="NCBI Taxonomy" id="878477"/>
    <lineage>
        <taxon>Eukaryota</taxon>
        <taxon>Sar</taxon>
        <taxon>Alveolata</taxon>
        <taxon>Dinophyceae</taxon>
        <taxon>Suessiales</taxon>
        <taxon>Symbiodiniaceae</taxon>
        <taxon>Symbiodinium</taxon>
    </lineage>
</organism>
<comment type="catalytic activity">
    <reaction evidence="6">
        <text>ATP + H2O = ADP + phosphate + H(+)</text>
        <dbReference type="Rhea" id="RHEA:13065"/>
        <dbReference type="ChEBI" id="CHEBI:15377"/>
        <dbReference type="ChEBI" id="CHEBI:15378"/>
        <dbReference type="ChEBI" id="CHEBI:30616"/>
        <dbReference type="ChEBI" id="CHEBI:43474"/>
        <dbReference type="ChEBI" id="CHEBI:456216"/>
    </reaction>
</comment>
<dbReference type="OrthoDB" id="422673at2759"/>
<proteinExistence type="inferred from homology"/>
<evidence type="ECO:0000313" key="8">
    <source>
        <dbReference type="EMBL" id="CAE7327248.1"/>
    </source>
</evidence>
<dbReference type="Pfam" id="PF00022">
    <property type="entry name" value="Actin"/>
    <property type="match status" value="2"/>
</dbReference>
<keyword evidence="2" id="KW-0963">Cytoplasm</keyword>
<evidence type="ECO:0000256" key="6">
    <source>
        <dbReference type="ARBA" id="ARBA00049360"/>
    </source>
</evidence>
<keyword evidence="4" id="KW-0067">ATP-binding</keyword>
<sequence>MDDEVLPIVIDNGSGLCKAGFAGDDFPRAVVPSIVGRPKPGSTDMDPDSDSYVGKEALKRQRALNLNHPIRDGIVTKWADMEKIWSHIFYNELRVAPEEHPVLLTEAALNPRANRERMTQMMFETFNVAAVYVISQAALVLYSSGRLTGVVMNSGETLSEAVPVYEGYPVPHAITASPVGGRDLTEYMMKLLNERGWSYGDFELVGDVKEHLCYIALNFAEEMECAAESSELEKTYEFEDGVVTVGDERFRCPEALFEPARMGKEGSGIHDITFQSIMKCDEAIRRDLFTSVALSGGTSMFPGIQARMSKELAALAPVVDIKVLAPSERKYAAWMGGSIMCTLSSFEEMWISQSAYDESGPAVVHEKCYGASES</sequence>
<evidence type="ECO:0000256" key="1">
    <source>
        <dbReference type="ARBA" id="ARBA00004245"/>
    </source>
</evidence>
<dbReference type="Gene3D" id="3.30.420.40">
    <property type="match status" value="2"/>
</dbReference>
<dbReference type="Proteomes" id="UP000604046">
    <property type="component" value="Unassembled WGS sequence"/>
</dbReference>
<comment type="similarity">
    <text evidence="7">Belongs to the actin family.</text>
</comment>
<dbReference type="PANTHER" id="PTHR11937">
    <property type="entry name" value="ACTIN"/>
    <property type="match status" value="1"/>
</dbReference>
<evidence type="ECO:0000256" key="3">
    <source>
        <dbReference type="ARBA" id="ARBA00022741"/>
    </source>
</evidence>
<dbReference type="GO" id="GO:0005856">
    <property type="term" value="C:cytoskeleton"/>
    <property type="evidence" value="ECO:0007669"/>
    <property type="project" value="UniProtKB-SubCell"/>
</dbReference>